<evidence type="ECO:0000259" key="1">
    <source>
        <dbReference type="Pfam" id="PF13304"/>
    </source>
</evidence>
<name>L0DZC4_THIND</name>
<dbReference type="InterPro" id="IPR027417">
    <property type="entry name" value="P-loop_NTPase"/>
</dbReference>
<dbReference type="AlphaFoldDB" id="L0DZC4"/>
<protein>
    <recommendedName>
        <fullName evidence="1">ATPase AAA-type core domain-containing protein</fullName>
    </recommendedName>
</protein>
<dbReference type="PANTHER" id="PTHR40396:SF1">
    <property type="entry name" value="ATPASE AAA-TYPE CORE DOMAIN-CONTAINING PROTEIN"/>
    <property type="match status" value="1"/>
</dbReference>
<sequence length="388" mass="43460">MKPKSLSLREFAQIREADVHFGDLTVLVGPQATGKSVFLQLLKLIVDWPSIHDEFRRFNIDWGGDLASFLELYFGEGMSGIWLPNTSRLTVDGAETDLADFAKGRRRTARDERFFFIPAQRVMSLRDGLTRTFTEYRSGDPFALRAFSERLHQLIQNEFAQKPELFPQSNRLNNAYRELISKHIFGGFGLESGSEKFQRRVTLKAPGNGSALPYLVWSAGQREFVPLLLGFYWLMPPSKVSRRDKLEWVVIEELEMGLHPNAISATMALVLELLCRGYRVCLSTHSTHVLDVVWALGFLKKNGGQAKDVLRMLGLKSTARTKQIAGDALSKDCRVYYFRPDGVVKDISDLDPGAADEAESGWGGLSGFSGHVGDVVAEVANRGPSEKR</sequence>
<dbReference type="KEGG" id="tni:TVNIR_3292"/>
<dbReference type="eggNOG" id="COG4637">
    <property type="taxonomic scope" value="Bacteria"/>
</dbReference>
<dbReference type="SUPFAM" id="SSF52540">
    <property type="entry name" value="P-loop containing nucleoside triphosphate hydrolases"/>
    <property type="match status" value="1"/>
</dbReference>
<evidence type="ECO:0000313" key="2">
    <source>
        <dbReference type="EMBL" id="AGA34929.1"/>
    </source>
</evidence>
<dbReference type="HOGENOM" id="CLU_727426_0_0_6"/>
<feature type="domain" description="ATPase AAA-type core" evidence="1">
    <location>
        <begin position="200"/>
        <end position="291"/>
    </location>
</feature>
<dbReference type="Gene3D" id="3.40.50.300">
    <property type="entry name" value="P-loop containing nucleotide triphosphate hydrolases"/>
    <property type="match status" value="1"/>
</dbReference>
<dbReference type="RefSeq" id="WP_015260028.1">
    <property type="nucleotide sequence ID" value="NC_019902.2"/>
</dbReference>
<dbReference type="PATRIC" id="fig|1255043.3.peg.3321"/>
<keyword evidence="3" id="KW-1185">Reference proteome</keyword>
<dbReference type="STRING" id="1255043.TVNIR_3292"/>
<dbReference type="PANTHER" id="PTHR40396">
    <property type="entry name" value="ATPASE-LIKE PROTEIN"/>
    <property type="match status" value="1"/>
</dbReference>
<dbReference type="Pfam" id="PF13304">
    <property type="entry name" value="AAA_21"/>
    <property type="match status" value="1"/>
</dbReference>
<dbReference type="Proteomes" id="UP000010809">
    <property type="component" value="Chromosome"/>
</dbReference>
<dbReference type="EMBL" id="CP003989">
    <property type="protein sequence ID" value="AGA34929.1"/>
    <property type="molecule type" value="Genomic_DNA"/>
</dbReference>
<reference evidence="2" key="1">
    <citation type="submission" date="2015-12" db="EMBL/GenBank/DDBJ databases">
        <authorList>
            <person name="Tikhonova T.V."/>
            <person name="Pavlov A.R."/>
            <person name="Beletsky A.V."/>
            <person name="Mardanov A.V."/>
            <person name="Sorokin D.Y."/>
            <person name="Ravin N.V."/>
            <person name="Popov V.O."/>
        </authorList>
    </citation>
    <scope>NUCLEOTIDE SEQUENCE</scope>
    <source>
        <strain evidence="2">DSM 14787</strain>
    </source>
</reference>
<dbReference type="GO" id="GO:0005524">
    <property type="term" value="F:ATP binding"/>
    <property type="evidence" value="ECO:0007669"/>
    <property type="project" value="InterPro"/>
</dbReference>
<dbReference type="InterPro" id="IPR003959">
    <property type="entry name" value="ATPase_AAA_core"/>
</dbReference>
<dbReference type="OrthoDB" id="9815944at2"/>
<proteinExistence type="predicted"/>
<gene>
    <name evidence="2" type="ordered locus">TVNIR_3292</name>
</gene>
<dbReference type="GO" id="GO:0016887">
    <property type="term" value="F:ATP hydrolysis activity"/>
    <property type="evidence" value="ECO:0007669"/>
    <property type="project" value="InterPro"/>
</dbReference>
<organism evidence="2 3">
    <name type="scientific">Thioalkalivibrio nitratireducens (strain DSM 14787 / UNIQEM 213 / ALEN2)</name>
    <dbReference type="NCBI Taxonomy" id="1255043"/>
    <lineage>
        <taxon>Bacteria</taxon>
        <taxon>Pseudomonadati</taxon>
        <taxon>Pseudomonadota</taxon>
        <taxon>Gammaproteobacteria</taxon>
        <taxon>Chromatiales</taxon>
        <taxon>Ectothiorhodospiraceae</taxon>
        <taxon>Thioalkalivibrio</taxon>
    </lineage>
</organism>
<evidence type="ECO:0000313" key="3">
    <source>
        <dbReference type="Proteomes" id="UP000010809"/>
    </source>
</evidence>
<accession>L0DZC4</accession>